<feature type="transmembrane region" description="Helical" evidence="20">
    <location>
        <begin position="603"/>
        <end position="627"/>
    </location>
</feature>
<feature type="transmembrane region" description="Helical" evidence="20">
    <location>
        <begin position="793"/>
        <end position="815"/>
    </location>
</feature>
<dbReference type="InterPro" id="IPR028082">
    <property type="entry name" value="Peripla_BP_I"/>
</dbReference>
<keyword evidence="10 20" id="KW-0472">Membrane</keyword>
<keyword evidence="12" id="KW-0675">Receptor</keyword>
<dbReference type="AlphaFoldDB" id="A0A3P8WMZ5"/>
<dbReference type="Pfam" id="PF01094">
    <property type="entry name" value="ANF_receptor"/>
    <property type="match status" value="1"/>
</dbReference>
<evidence type="ECO:0000256" key="18">
    <source>
        <dbReference type="ARBA" id="ARBA00070133"/>
    </source>
</evidence>
<evidence type="ECO:0000256" key="1">
    <source>
        <dbReference type="ARBA" id="ARBA00004279"/>
    </source>
</evidence>
<dbReference type="PRINTS" id="PR00248">
    <property type="entry name" value="GPCRMGR"/>
</dbReference>
<keyword evidence="8" id="KW-0770">Synapse</keyword>
<dbReference type="InterPro" id="IPR001828">
    <property type="entry name" value="ANF_lig-bd_rcpt"/>
</dbReference>
<dbReference type="GO" id="GO:0008066">
    <property type="term" value="F:glutamate receptor activity"/>
    <property type="evidence" value="ECO:0007669"/>
    <property type="project" value="UniProtKB-ARBA"/>
</dbReference>
<organism evidence="22 23">
    <name type="scientific">Cynoglossus semilaevis</name>
    <name type="common">Tongue sole</name>
    <dbReference type="NCBI Taxonomy" id="244447"/>
    <lineage>
        <taxon>Eukaryota</taxon>
        <taxon>Metazoa</taxon>
        <taxon>Chordata</taxon>
        <taxon>Craniata</taxon>
        <taxon>Vertebrata</taxon>
        <taxon>Euteleostomi</taxon>
        <taxon>Actinopterygii</taxon>
        <taxon>Neopterygii</taxon>
        <taxon>Teleostei</taxon>
        <taxon>Neoteleostei</taxon>
        <taxon>Acanthomorphata</taxon>
        <taxon>Carangaria</taxon>
        <taxon>Pleuronectiformes</taxon>
        <taxon>Pleuronectoidei</taxon>
        <taxon>Cynoglossidae</taxon>
        <taxon>Cynoglossinae</taxon>
        <taxon>Cynoglossus</taxon>
    </lineage>
</organism>
<evidence type="ECO:0000256" key="10">
    <source>
        <dbReference type="ARBA" id="ARBA00023136"/>
    </source>
</evidence>
<evidence type="ECO:0000256" key="5">
    <source>
        <dbReference type="ARBA" id="ARBA00022692"/>
    </source>
</evidence>
<dbReference type="Pfam" id="PF07562">
    <property type="entry name" value="NCD3G"/>
    <property type="match status" value="1"/>
</dbReference>
<evidence type="ECO:0000256" key="2">
    <source>
        <dbReference type="ARBA" id="ARBA00007242"/>
    </source>
</evidence>
<evidence type="ECO:0000256" key="6">
    <source>
        <dbReference type="ARBA" id="ARBA00022729"/>
    </source>
</evidence>
<dbReference type="RefSeq" id="XP_008331311.1">
    <property type="nucleotide sequence ID" value="XM_008333089.3"/>
</dbReference>
<dbReference type="Gene3D" id="2.10.50.30">
    <property type="entry name" value="GPCR, family 3, nine cysteines domain"/>
    <property type="match status" value="1"/>
</dbReference>
<dbReference type="InterPro" id="IPR019588">
    <property type="entry name" value="Metabotropic_Glu_rcpt_Homer-bd"/>
</dbReference>
<dbReference type="InterPro" id="IPR050726">
    <property type="entry name" value="mGluR"/>
</dbReference>
<dbReference type="STRING" id="244447.ENSCSEP00000026886"/>
<dbReference type="PROSITE" id="PS00980">
    <property type="entry name" value="G_PROTEIN_RECEP_F3_2"/>
    <property type="match status" value="1"/>
</dbReference>
<feature type="region of interest" description="Disordered" evidence="19">
    <location>
        <begin position="1140"/>
        <end position="1163"/>
    </location>
</feature>
<dbReference type="Proteomes" id="UP000265120">
    <property type="component" value="Chromosome 19"/>
</dbReference>
<keyword evidence="4" id="KW-0597">Phosphoprotein</keyword>
<dbReference type="FunFam" id="3.40.50.2300:FF:000219">
    <property type="entry name" value="Glutamate metabotropic receptor 5"/>
    <property type="match status" value="2"/>
</dbReference>
<evidence type="ECO:0000313" key="23">
    <source>
        <dbReference type="Proteomes" id="UP000265120"/>
    </source>
</evidence>
<reference evidence="22 23" key="1">
    <citation type="journal article" date="2014" name="Nat. Genet.">
        <title>Whole-genome sequence of a flatfish provides insights into ZW sex chromosome evolution and adaptation to a benthic lifestyle.</title>
        <authorList>
            <person name="Chen S."/>
            <person name="Zhang G."/>
            <person name="Shao C."/>
            <person name="Huang Q."/>
            <person name="Liu G."/>
            <person name="Zhang P."/>
            <person name="Song W."/>
            <person name="An N."/>
            <person name="Chalopin D."/>
            <person name="Volff J.N."/>
            <person name="Hong Y."/>
            <person name="Li Q."/>
            <person name="Sha Z."/>
            <person name="Zhou H."/>
            <person name="Xie M."/>
            <person name="Yu Q."/>
            <person name="Liu Y."/>
            <person name="Xiang H."/>
            <person name="Wang N."/>
            <person name="Wu K."/>
            <person name="Yang C."/>
            <person name="Zhou Q."/>
            <person name="Liao X."/>
            <person name="Yang L."/>
            <person name="Hu Q."/>
            <person name="Zhang J."/>
            <person name="Meng L."/>
            <person name="Jin L."/>
            <person name="Tian Y."/>
            <person name="Lian J."/>
            <person name="Yang J."/>
            <person name="Miao G."/>
            <person name="Liu S."/>
            <person name="Liang Z."/>
            <person name="Yan F."/>
            <person name="Li Y."/>
            <person name="Sun B."/>
            <person name="Zhang H."/>
            <person name="Zhang J."/>
            <person name="Zhu Y."/>
            <person name="Du M."/>
            <person name="Zhao Y."/>
            <person name="Schartl M."/>
            <person name="Tang Q."/>
            <person name="Wang J."/>
        </authorList>
    </citation>
    <scope>NUCLEOTIDE SEQUENCE</scope>
</reference>
<feature type="domain" description="G-protein coupled receptors family 3 profile" evidence="21">
    <location>
        <begin position="601"/>
        <end position="863"/>
    </location>
</feature>
<feature type="transmembrane region" description="Helical" evidence="20">
    <location>
        <begin position="639"/>
        <end position="659"/>
    </location>
</feature>
<dbReference type="PROSITE" id="PS00979">
    <property type="entry name" value="G_PROTEIN_RECEP_F3_1"/>
    <property type="match status" value="1"/>
</dbReference>
<evidence type="ECO:0000259" key="21">
    <source>
        <dbReference type="PROSITE" id="PS50259"/>
    </source>
</evidence>
<evidence type="ECO:0000256" key="4">
    <source>
        <dbReference type="ARBA" id="ARBA00022553"/>
    </source>
</evidence>
<dbReference type="OrthoDB" id="425344at2759"/>
<evidence type="ECO:0000256" key="12">
    <source>
        <dbReference type="ARBA" id="ARBA00023170"/>
    </source>
</evidence>
<evidence type="ECO:0000256" key="20">
    <source>
        <dbReference type="SAM" id="Phobius"/>
    </source>
</evidence>
<keyword evidence="13" id="KW-0325">Glycoprotein</keyword>
<dbReference type="Pfam" id="PF10606">
    <property type="entry name" value="GluR_Homer-bdg"/>
    <property type="match status" value="1"/>
</dbReference>
<dbReference type="GO" id="GO:0045211">
    <property type="term" value="C:postsynaptic membrane"/>
    <property type="evidence" value="ECO:0007669"/>
    <property type="project" value="UniProtKB-SubCell"/>
</dbReference>
<dbReference type="InterPro" id="IPR011500">
    <property type="entry name" value="GPCR_3_9-Cys_dom"/>
</dbReference>
<dbReference type="FunFam" id="3.40.50.2300:FF:000337">
    <property type="entry name" value="Metabotropic glutamate receptor 1"/>
    <property type="match status" value="1"/>
</dbReference>
<keyword evidence="6" id="KW-0732">Signal</keyword>
<dbReference type="InterPro" id="IPR038550">
    <property type="entry name" value="GPCR_3_9-Cys_sf"/>
</dbReference>
<dbReference type="PANTHER" id="PTHR24060">
    <property type="entry name" value="METABOTROPIC GLUTAMATE RECEPTOR"/>
    <property type="match status" value="1"/>
</dbReference>
<dbReference type="FunFam" id="2.10.50.30:FF:000001">
    <property type="entry name" value="metabotropic glutamate receptor 1"/>
    <property type="match status" value="1"/>
</dbReference>
<name>A0A3P8WMZ5_CYNSE</name>
<sequence>MAAAVKKTKPGLHPRSLVVWILLVSDLSWFRLKPQVWVSGTNNERRVLAHIPGDIIIGALFSVHHQPPADKVHERKCGAVREQYGIQRVEAMMYTLDRINADPMILPNITLGCEIRDSCWHSAVALEQSIEFIRDTLVSNEEEENQGKCVAEAGQSLLLQAKKPIVGLIGPGSSSVAIQVQNLLQLFNIPQIAYSATSVDLSDKSLFKYFMRVVPSDMQQARAMVDIVKRYNWTYVSAIHTEGNYGESGMEAFKDMAAKEGICIAHSDKIYSNAGQQGFDKLLQKLRGHLPKARVVACFCEGMTVRGILMAMRRQGLVGEFLLVGSDGWADRYDVTDGFQREAAGGITIKLKSAYVTWFDDYYLNLKPDANLRNPWFPEFWQHRFQCRLRGHPQESATYNRSCTWRESLRNQYAQDTKMGFVINAIYSMAYGLHTMQQALCPGVKGLCENMRPIDGRKLLDFLMKTNFIGVSGETIHFDQNGDSPGRYEIMNFKQTGGDVYSYIPVGSWDQGGLKMNDEEIWSDDSDIIRSFCSEPCQKAQIKVIRKGEVSCCWTCTPCKDNEYVFDEYTCRACVLGFWPTDDLTGCEPIPVQYVRWGDPEPIAAVVFSCLGLLATLFVTSVFIKFWDTPVVKSSSRELCYIILAGICLGYLCTFSLIAKPHLIYCYLQRLGIGLSPAMSYSALVTKTNRIARILAGSKKKICTKKPRFMSACAQLVIAFLLILLQLGIIVALLIIEPPQVIYDYPSIREVHLICNLTTLGVVAPLGYNGLLILSCTFYAFKTRNVPANFNEAKYIAFTMYTTCIIWLAFVPIYFGSNYKIITMCFSVSLSATVALCCMFVPKVYIMLAKPEKNVRSAFTTSTVVRMHVGDAKKAAKTAKPSSSMANLFRRRGSTQEDISSNGKSMTWTQNESSYRPNLWKRMSFHVKKKGSVESNQTAIIKPFSKEGDVPGDAAVTEMFEEPQASPPFTCSSSQSLLLSIGQQAMKGREDGAEPQALPAYVADHTAVVRRRGGDNIQDMVEVVDISVLPVGVGDIGGPAQGTTILDQISCVVSRFTTNINDLNTMIQPGETTIGSSSAAADAPQLLTTRRGQTSSTVTTHAEVANFGENRAGERIYEHLGVNCVSGRRAKNLEELLALTPPSPFRDSSLSSDGSSSPASEAEYDQLLLRHFSQSSSSL</sequence>
<dbReference type="OMA" id="TYVPEHP"/>
<comment type="subcellular location">
    <subcellularLocation>
        <location evidence="1">Cell projection</location>
        <location evidence="1">Dendrite</location>
    </subcellularLocation>
    <subcellularLocation>
        <location evidence="17">Postsynaptic cell membrane</location>
        <topology evidence="17">Multi-pass membrane protein</topology>
    </subcellularLocation>
</comment>
<dbReference type="GO" id="GO:0042391">
    <property type="term" value="P:regulation of membrane potential"/>
    <property type="evidence" value="ECO:0007669"/>
    <property type="project" value="UniProtKB-ARBA"/>
</dbReference>
<dbReference type="PRINTS" id="PR00593">
    <property type="entry name" value="MTABOTROPICR"/>
</dbReference>
<evidence type="ECO:0000256" key="11">
    <source>
        <dbReference type="ARBA" id="ARBA00023157"/>
    </source>
</evidence>
<dbReference type="InterPro" id="IPR000337">
    <property type="entry name" value="GPCR_3"/>
</dbReference>
<dbReference type="Gene3D" id="3.40.50.2300">
    <property type="match status" value="2"/>
</dbReference>
<dbReference type="InterPro" id="IPR017978">
    <property type="entry name" value="GPCR_3_C"/>
</dbReference>
<keyword evidence="11" id="KW-1015">Disulfide bond</keyword>
<evidence type="ECO:0000256" key="14">
    <source>
        <dbReference type="ARBA" id="ARBA00023224"/>
    </source>
</evidence>
<proteinExistence type="inferred from homology"/>
<dbReference type="CDD" id="cd15450">
    <property type="entry name" value="7tmC_mGluR5"/>
    <property type="match status" value="1"/>
</dbReference>
<dbReference type="KEGG" id="csem:103395387"/>
<keyword evidence="16" id="KW-0966">Cell projection</keyword>
<dbReference type="InterPro" id="IPR000162">
    <property type="entry name" value="GPCR_3_mtglu_rcpt"/>
</dbReference>
<evidence type="ECO:0000256" key="16">
    <source>
        <dbReference type="ARBA" id="ARBA00023273"/>
    </source>
</evidence>
<dbReference type="SMART" id="SM01229">
    <property type="entry name" value="GluR_Homer-bdg"/>
    <property type="match status" value="1"/>
</dbReference>
<dbReference type="PRINTS" id="PR01055">
    <property type="entry name" value="MTABOTROPC5R"/>
</dbReference>
<dbReference type="GO" id="GO:0007268">
    <property type="term" value="P:chemical synaptic transmission"/>
    <property type="evidence" value="ECO:0007669"/>
    <property type="project" value="UniProtKB-ARBA"/>
</dbReference>
<dbReference type="GO" id="GO:0030425">
    <property type="term" value="C:dendrite"/>
    <property type="evidence" value="ECO:0007669"/>
    <property type="project" value="UniProtKB-SubCell"/>
</dbReference>
<keyword evidence="23" id="KW-1185">Reference proteome</keyword>
<dbReference type="InterPro" id="IPR000202">
    <property type="entry name" value="GPCR_3_mGluR5"/>
</dbReference>
<keyword evidence="5 20" id="KW-0812">Transmembrane</keyword>
<dbReference type="CDD" id="cd06374">
    <property type="entry name" value="PBP1_mGluR_groupI"/>
    <property type="match status" value="1"/>
</dbReference>
<evidence type="ECO:0000256" key="17">
    <source>
        <dbReference type="ARBA" id="ARBA00034104"/>
    </source>
</evidence>
<keyword evidence="15" id="KW-0628">Postsynaptic cell membrane</keyword>
<evidence type="ECO:0000256" key="13">
    <source>
        <dbReference type="ARBA" id="ARBA00023180"/>
    </source>
</evidence>
<dbReference type="InterPro" id="IPR017979">
    <property type="entry name" value="GPCR_3_CS"/>
</dbReference>
<evidence type="ECO:0000256" key="15">
    <source>
        <dbReference type="ARBA" id="ARBA00023257"/>
    </source>
</evidence>
<evidence type="ECO:0000313" key="22">
    <source>
        <dbReference type="Ensembl" id="ENSCSEP00000026886.1"/>
    </source>
</evidence>
<accession>A0A3P8WMZ5</accession>
<evidence type="ECO:0000256" key="19">
    <source>
        <dbReference type="SAM" id="MobiDB-lite"/>
    </source>
</evidence>
<dbReference type="GO" id="GO:0004930">
    <property type="term" value="F:G protein-coupled receptor activity"/>
    <property type="evidence" value="ECO:0007669"/>
    <property type="project" value="UniProtKB-KW"/>
</dbReference>
<keyword evidence="3" id="KW-1003">Cell membrane</keyword>
<evidence type="ECO:0000256" key="9">
    <source>
        <dbReference type="ARBA" id="ARBA00023040"/>
    </source>
</evidence>
<feature type="transmembrane region" description="Helical" evidence="20">
    <location>
        <begin position="821"/>
        <end position="846"/>
    </location>
</feature>
<feature type="compositionally biased region" description="Low complexity" evidence="19">
    <location>
        <begin position="1145"/>
        <end position="1160"/>
    </location>
</feature>
<keyword evidence="9" id="KW-0297">G-protein coupled receptor</keyword>
<reference evidence="22" key="2">
    <citation type="submission" date="2025-08" db="UniProtKB">
        <authorList>
            <consortium name="Ensembl"/>
        </authorList>
    </citation>
    <scope>IDENTIFICATION</scope>
</reference>
<dbReference type="InParanoid" id="A0A3P8WMZ5"/>
<evidence type="ECO:0000256" key="3">
    <source>
        <dbReference type="ARBA" id="ARBA00022475"/>
    </source>
</evidence>
<reference evidence="22" key="3">
    <citation type="submission" date="2025-09" db="UniProtKB">
        <authorList>
            <consortium name="Ensembl"/>
        </authorList>
    </citation>
    <scope>IDENTIFICATION</scope>
</reference>
<keyword evidence="7 20" id="KW-1133">Transmembrane helix</keyword>
<evidence type="ECO:0000256" key="7">
    <source>
        <dbReference type="ARBA" id="ARBA00022989"/>
    </source>
</evidence>
<keyword evidence="14" id="KW-0807">Transducer</keyword>
<dbReference type="GeneID" id="103395387"/>
<dbReference type="PROSITE" id="PS50259">
    <property type="entry name" value="G_PROTEIN_RECEP_F3_4"/>
    <property type="match status" value="1"/>
</dbReference>
<dbReference type="Pfam" id="PF00003">
    <property type="entry name" value="7tm_3"/>
    <property type="match status" value="1"/>
</dbReference>
<feature type="transmembrane region" description="Helical" evidence="20">
    <location>
        <begin position="756"/>
        <end position="781"/>
    </location>
</feature>
<dbReference type="Ensembl" id="ENSCSET00000027245.1">
    <property type="protein sequence ID" value="ENSCSEP00000026886.1"/>
    <property type="gene ID" value="ENSCSEG00000017162.1"/>
</dbReference>
<protein>
    <recommendedName>
        <fullName evidence="18">Metabotropic glutamate receptor 1</fullName>
    </recommendedName>
</protein>
<evidence type="ECO:0000256" key="8">
    <source>
        <dbReference type="ARBA" id="ARBA00023018"/>
    </source>
</evidence>
<dbReference type="GeneTree" id="ENSGT01030000234595"/>
<dbReference type="GO" id="GO:0007206">
    <property type="term" value="P:phospholipase C-activating G protein-coupled glutamate receptor signaling pathway"/>
    <property type="evidence" value="ECO:0007669"/>
    <property type="project" value="UniProtKB-ARBA"/>
</dbReference>
<dbReference type="SUPFAM" id="SSF53822">
    <property type="entry name" value="Periplasmic binding protein-like I"/>
    <property type="match status" value="1"/>
</dbReference>
<feature type="transmembrane region" description="Helical" evidence="20">
    <location>
        <begin position="709"/>
        <end position="736"/>
    </location>
</feature>
<dbReference type="PROSITE" id="PS00981">
    <property type="entry name" value="G_PROTEIN_RECEP_F3_3"/>
    <property type="match status" value="1"/>
</dbReference>
<comment type="similarity">
    <text evidence="2">Belongs to the G-protein coupled receptor 3 family.</text>
</comment>